<feature type="transmembrane region" description="Helical" evidence="2">
    <location>
        <begin position="407"/>
        <end position="425"/>
    </location>
</feature>
<sequence>MTDVHHRSLKWSAWRSNNSKVYNCQSRYKYVKKIPPSCCVPVSSLKWNKYTCPRKGELASSACASSLKRDPSGMHSYPNKIQSYISNSERFRLYKFDRKLSKSLISCCGATQPTDKMCSIKLPSDRINRPSDRHAHMPHYSSRIVCSKRSQFRYVKPSSSAISSSAIKDDLKIITKFSIRKVKQHNMSRPSAALYKKIVRRAVCSLKFRRRAVCQSYCRTGYCSSKQCSYSHDKNYLRICPRFLQQNCALGSDSCPLAHVLDPCRLPQCTYFESGNCERAHCPYLHVKHHFKTVICPDFARGRCPLGRLCNKRHIWIQKSFSSKSGRHKLSKLTIAVGFASKIQSSNLEDKSDRNYSSPIGAPDGSLRNVYPAPEFIPLIPDTDDSITDTNIITWSVHRLCDSRFSISYFEISFFLILLLSIFWIRYCTFYFHFRPTISRPFLNLEVYVTVT</sequence>
<organism evidence="4 5">
    <name type="scientific">Schistosoma japonicum</name>
    <name type="common">Blood fluke</name>
    <dbReference type="NCBI Taxonomy" id="6182"/>
    <lineage>
        <taxon>Eukaryota</taxon>
        <taxon>Metazoa</taxon>
        <taxon>Spiralia</taxon>
        <taxon>Lophotrochozoa</taxon>
        <taxon>Platyhelminthes</taxon>
        <taxon>Trematoda</taxon>
        <taxon>Digenea</taxon>
        <taxon>Strigeidida</taxon>
        <taxon>Schistosomatoidea</taxon>
        <taxon>Schistosomatidae</taxon>
        <taxon>Schistosoma</taxon>
    </lineage>
</organism>
<dbReference type="PANTHER" id="PTHR46156">
    <property type="entry name" value="CCCH ZINGC FINGER"/>
    <property type="match status" value="1"/>
</dbReference>
<dbReference type="Gene3D" id="4.10.1000.10">
    <property type="entry name" value="Zinc finger, CCCH-type"/>
    <property type="match status" value="1"/>
</dbReference>
<dbReference type="InterPro" id="IPR000571">
    <property type="entry name" value="Znf_CCCH"/>
</dbReference>
<feature type="domain" description="C3H1-type" evidence="3">
    <location>
        <begin position="234"/>
        <end position="262"/>
    </location>
</feature>
<dbReference type="Proteomes" id="UP000311919">
    <property type="component" value="Unassembled WGS sequence"/>
</dbReference>
<comment type="caution">
    <text evidence="4">The sequence shown here is derived from an EMBL/GenBank/DDBJ whole genome shotgun (WGS) entry which is preliminary data.</text>
</comment>
<proteinExistence type="predicted"/>
<feature type="zinc finger region" description="C3H1-type" evidence="1">
    <location>
        <begin position="263"/>
        <end position="289"/>
    </location>
</feature>
<dbReference type="AlphaFoldDB" id="A0A4Z2DM28"/>
<evidence type="ECO:0000256" key="2">
    <source>
        <dbReference type="SAM" id="Phobius"/>
    </source>
</evidence>
<keyword evidence="1" id="KW-0479">Metal-binding</keyword>
<dbReference type="GO" id="GO:0005634">
    <property type="term" value="C:nucleus"/>
    <property type="evidence" value="ECO:0007669"/>
    <property type="project" value="TreeGrafter"/>
</dbReference>
<reference evidence="4 5" key="1">
    <citation type="submission" date="2019-03" db="EMBL/GenBank/DDBJ databases">
        <title>An improved genome assembly of the fluke Schistosoma japonicum.</title>
        <authorList>
            <person name="Hu W."/>
            <person name="Luo F."/>
            <person name="Yin M."/>
            <person name="Mo X."/>
            <person name="Sun C."/>
            <person name="Wu Q."/>
            <person name="Zhu B."/>
            <person name="Xiang M."/>
            <person name="Wang J."/>
            <person name="Wang Y."/>
            <person name="Zhang T."/>
            <person name="Xu B."/>
            <person name="Zheng H."/>
            <person name="Feng Z."/>
        </authorList>
    </citation>
    <scope>NUCLEOTIDE SEQUENCE [LARGE SCALE GENOMIC DNA]</scope>
    <source>
        <strain evidence="4">HuSjv2</strain>
        <tissue evidence="4">Worms</tissue>
    </source>
</reference>
<dbReference type="EMBL" id="SKCS01000090">
    <property type="protein sequence ID" value="TNN17585.1"/>
    <property type="molecule type" value="Genomic_DNA"/>
</dbReference>
<keyword evidence="2" id="KW-0472">Membrane</keyword>
<accession>A0A4Z2DM28</accession>
<evidence type="ECO:0000256" key="1">
    <source>
        <dbReference type="PROSITE-ProRule" id="PRU00723"/>
    </source>
</evidence>
<feature type="domain" description="C3H1-type" evidence="3">
    <location>
        <begin position="291"/>
        <end position="317"/>
    </location>
</feature>
<keyword evidence="2" id="KW-0812">Transmembrane</keyword>
<keyword evidence="1" id="KW-0863">Zinc-finger</keyword>
<dbReference type="PROSITE" id="PS50103">
    <property type="entry name" value="ZF_C3H1"/>
    <property type="match status" value="3"/>
</dbReference>
<feature type="zinc finger region" description="C3H1-type" evidence="1">
    <location>
        <begin position="234"/>
        <end position="262"/>
    </location>
</feature>
<keyword evidence="2" id="KW-1133">Transmembrane helix</keyword>
<dbReference type="STRING" id="6182.A0A4Z2DM28"/>
<dbReference type="GO" id="GO:0008270">
    <property type="term" value="F:zinc ion binding"/>
    <property type="evidence" value="ECO:0007669"/>
    <property type="project" value="UniProtKB-KW"/>
</dbReference>
<evidence type="ECO:0000313" key="4">
    <source>
        <dbReference type="EMBL" id="TNN17585.1"/>
    </source>
</evidence>
<gene>
    <name evidence="4" type="ORF">EWB00_011003</name>
</gene>
<evidence type="ECO:0000313" key="5">
    <source>
        <dbReference type="Proteomes" id="UP000311919"/>
    </source>
</evidence>
<dbReference type="SMART" id="SM00356">
    <property type="entry name" value="ZnF_C3H1"/>
    <property type="match status" value="4"/>
</dbReference>
<dbReference type="OrthoDB" id="3247158at2759"/>
<keyword evidence="5" id="KW-1185">Reference proteome</keyword>
<feature type="zinc finger region" description="C3H1-type" evidence="1">
    <location>
        <begin position="291"/>
        <end position="317"/>
    </location>
</feature>
<dbReference type="PANTHER" id="PTHR46156:SF1">
    <property type="entry name" value="ZINC FINGER CCCH DOMAIN-CONTAINING PROTEIN 3"/>
    <property type="match status" value="1"/>
</dbReference>
<protein>
    <submittedName>
        <fullName evidence="4">Zinc finger CCCH domain-containing protein isoform 2</fullName>
    </submittedName>
</protein>
<name>A0A4Z2DM28_SCHJA</name>
<evidence type="ECO:0000259" key="3">
    <source>
        <dbReference type="PROSITE" id="PS50103"/>
    </source>
</evidence>
<feature type="domain" description="C3H1-type" evidence="3">
    <location>
        <begin position="263"/>
        <end position="289"/>
    </location>
</feature>
<keyword evidence="1" id="KW-0862">Zinc</keyword>